<evidence type="ECO:0000256" key="2">
    <source>
        <dbReference type="ARBA" id="ARBA00004664"/>
    </source>
</evidence>
<keyword evidence="8 9" id="KW-0413">Isomerase</keyword>
<dbReference type="InterPro" id="IPR011060">
    <property type="entry name" value="RibuloseP-bd_barrel"/>
</dbReference>
<dbReference type="InterPro" id="IPR013785">
    <property type="entry name" value="Aldolase_TIM"/>
</dbReference>
<organism evidence="11 12">
    <name type="scientific">Lachnospira hominis</name>
    <name type="common">ex Liu et al. 2021</name>
    <dbReference type="NCBI Taxonomy" id="2763051"/>
    <lineage>
        <taxon>Bacteria</taxon>
        <taxon>Bacillati</taxon>
        <taxon>Bacillota</taxon>
        <taxon>Clostridia</taxon>
        <taxon>Lachnospirales</taxon>
        <taxon>Lachnospiraceae</taxon>
        <taxon>Lachnospira</taxon>
    </lineage>
</organism>
<comment type="caution">
    <text evidence="11">The sequence shown here is derived from an EMBL/GenBank/DDBJ whole genome shotgun (WGS) entry which is preliminary data.</text>
</comment>
<evidence type="ECO:0000256" key="6">
    <source>
        <dbReference type="ARBA" id="ARBA00022822"/>
    </source>
</evidence>
<evidence type="ECO:0000259" key="10">
    <source>
        <dbReference type="Pfam" id="PF00697"/>
    </source>
</evidence>
<dbReference type="InterPro" id="IPR044643">
    <property type="entry name" value="TrpF_fam"/>
</dbReference>
<dbReference type="InterPro" id="IPR001240">
    <property type="entry name" value="PRAI_dom"/>
</dbReference>
<keyword evidence="6 9" id="KW-0822">Tryptophan biosynthesis</keyword>
<reference evidence="11 12" key="1">
    <citation type="submission" date="2020-08" db="EMBL/GenBank/DDBJ databases">
        <title>Genome public.</title>
        <authorList>
            <person name="Liu C."/>
            <person name="Sun Q."/>
        </authorList>
    </citation>
    <scope>NUCLEOTIDE SEQUENCE [LARGE SCALE GENOMIC DNA]</scope>
    <source>
        <strain evidence="11 12">NSJ-43</strain>
    </source>
</reference>
<dbReference type="CDD" id="cd00405">
    <property type="entry name" value="PRAI"/>
    <property type="match status" value="1"/>
</dbReference>
<evidence type="ECO:0000256" key="1">
    <source>
        <dbReference type="ARBA" id="ARBA00001164"/>
    </source>
</evidence>
<comment type="catalytic activity">
    <reaction evidence="1 9">
        <text>N-(5-phospho-beta-D-ribosyl)anthranilate = 1-(2-carboxyphenylamino)-1-deoxy-D-ribulose 5-phosphate</text>
        <dbReference type="Rhea" id="RHEA:21540"/>
        <dbReference type="ChEBI" id="CHEBI:18277"/>
        <dbReference type="ChEBI" id="CHEBI:58613"/>
        <dbReference type="EC" id="5.3.1.24"/>
    </reaction>
</comment>
<dbReference type="SUPFAM" id="SSF51366">
    <property type="entry name" value="Ribulose-phoshate binding barrel"/>
    <property type="match status" value="1"/>
</dbReference>
<dbReference type="EMBL" id="JACOPD010000002">
    <property type="protein sequence ID" value="MBC5679992.1"/>
    <property type="molecule type" value="Genomic_DNA"/>
</dbReference>
<proteinExistence type="inferred from homology"/>
<accession>A0ABR7FXR9</accession>
<sequence>MTEIKICGIKYDEDIGIINELKPDYAGMVLFFEKSKRNIAIDRAAEMIKKLDKNIQKTAVVVSPDINQIKAITDVGFDYIQIHKDMPDDILEKITIPVIRAVNMPDEINGAETESNFNDEIEKLIKNDKIYGILFDAGVPGSGKTFRWHRINDIKEKIKYSGKKFFLAGGLNPDNVKEAVLQVNPDVVDVSSGVEKDTGAGKDREKTEKFIKNIRKEQEKNYG</sequence>
<evidence type="ECO:0000256" key="3">
    <source>
        <dbReference type="ARBA" id="ARBA00012572"/>
    </source>
</evidence>
<evidence type="ECO:0000256" key="9">
    <source>
        <dbReference type="HAMAP-Rule" id="MF_00135"/>
    </source>
</evidence>
<keyword evidence="7 9" id="KW-0057">Aromatic amino acid biosynthesis</keyword>
<dbReference type="HAMAP" id="MF_00135">
    <property type="entry name" value="PRAI"/>
    <property type="match status" value="1"/>
</dbReference>
<evidence type="ECO:0000313" key="11">
    <source>
        <dbReference type="EMBL" id="MBC5679992.1"/>
    </source>
</evidence>
<evidence type="ECO:0000256" key="8">
    <source>
        <dbReference type="ARBA" id="ARBA00023235"/>
    </source>
</evidence>
<dbReference type="GO" id="GO:0016853">
    <property type="term" value="F:isomerase activity"/>
    <property type="evidence" value="ECO:0007669"/>
    <property type="project" value="UniProtKB-KW"/>
</dbReference>
<comment type="similarity">
    <text evidence="9">Belongs to the TrpF family.</text>
</comment>
<dbReference type="Pfam" id="PF00697">
    <property type="entry name" value="PRAI"/>
    <property type="match status" value="1"/>
</dbReference>
<keyword evidence="5 9" id="KW-0028">Amino-acid biosynthesis</keyword>
<gene>
    <name evidence="9" type="primary">trpF</name>
    <name evidence="11" type="ORF">H8S01_03315</name>
</gene>
<protein>
    <recommendedName>
        <fullName evidence="4 9">N-(5'-phosphoribosyl)anthranilate isomerase</fullName>
        <shortName evidence="9">PRAI</shortName>
        <ecNumber evidence="3 9">5.3.1.24</ecNumber>
    </recommendedName>
</protein>
<feature type="domain" description="N-(5'phosphoribosyl) anthranilate isomerase (PRAI)" evidence="10">
    <location>
        <begin position="5"/>
        <end position="213"/>
    </location>
</feature>
<keyword evidence="12" id="KW-1185">Reference proteome</keyword>
<dbReference type="RefSeq" id="WP_186836171.1">
    <property type="nucleotide sequence ID" value="NZ_JACOPD010000002.1"/>
</dbReference>
<evidence type="ECO:0000313" key="12">
    <source>
        <dbReference type="Proteomes" id="UP000628463"/>
    </source>
</evidence>
<dbReference type="PANTHER" id="PTHR42894">
    <property type="entry name" value="N-(5'-PHOSPHORIBOSYL)ANTHRANILATE ISOMERASE"/>
    <property type="match status" value="1"/>
</dbReference>
<name>A0ABR7FXR9_9FIRM</name>
<evidence type="ECO:0000256" key="5">
    <source>
        <dbReference type="ARBA" id="ARBA00022605"/>
    </source>
</evidence>
<comment type="pathway">
    <text evidence="2 9">Amino-acid biosynthesis; L-tryptophan biosynthesis; L-tryptophan from chorismate: step 3/5.</text>
</comment>
<dbReference type="Gene3D" id="3.20.20.70">
    <property type="entry name" value="Aldolase class I"/>
    <property type="match status" value="1"/>
</dbReference>
<evidence type="ECO:0000256" key="7">
    <source>
        <dbReference type="ARBA" id="ARBA00023141"/>
    </source>
</evidence>
<dbReference type="Proteomes" id="UP000628463">
    <property type="component" value="Unassembled WGS sequence"/>
</dbReference>
<dbReference type="EC" id="5.3.1.24" evidence="3 9"/>
<evidence type="ECO:0000256" key="4">
    <source>
        <dbReference type="ARBA" id="ARBA00022272"/>
    </source>
</evidence>
<dbReference type="PANTHER" id="PTHR42894:SF1">
    <property type="entry name" value="N-(5'-PHOSPHORIBOSYL)ANTHRANILATE ISOMERASE"/>
    <property type="match status" value="1"/>
</dbReference>